<comment type="similarity">
    <text evidence="1">Belongs to the glycosyl hydrolase 16 family.</text>
</comment>
<gene>
    <name evidence="3" type="ORF">BE08_42570</name>
</gene>
<feature type="domain" description="GH16" evidence="2">
    <location>
        <begin position="3"/>
        <end position="271"/>
    </location>
</feature>
<organism evidence="3 4">
    <name type="scientific">Sorangium cellulosum</name>
    <name type="common">Polyangium cellulosum</name>
    <dbReference type="NCBI Taxonomy" id="56"/>
    <lineage>
        <taxon>Bacteria</taxon>
        <taxon>Pseudomonadati</taxon>
        <taxon>Myxococcota</taxon>
        <taxon>Polyangia</taxon>
        <taxon>Polyangiales</taxon>
        <taxon>Polyangiaceae</taxon>
        <taxon>Sorangium</taxon>
    </lineage>
</organism>
<dbReference type="Proteomes" id="UP000075420">
    <property type="component" value="Unassembled WGS sequence"/>
</dbReference>
<dbReference type="Gene3D" id="2.60.120.200">
    <property type="match status" value="1"/>
</dbReference>
<dbReference type="PROSITE" id="PS51762">
    <property type="entry name" value="GH16_2"/>
    <property type="match status" value="1"/>
</dbReference>
<sequence>MQADFPANPIEKPGYLLEFHDEFSGASLDESKWIPCHLPQWCSTREAAANFRFEQGHLELRIDADQKPWCPEYDGDVRCSSLQTGVFSGPLGSTQGQHRFNRAAVVREAQRNRVTYTPTYGYFELRAKGVAVPGNHVALWMIGYEDAPERSSEICICEVFGKNATPASSKIAFGVHPFGDPRIVDDFREVELPIDIADFHIYAAEWTPTHIDFYVDNQKVGTVPQSPSYPMQFMLGIYERPQETVPAPPGSSRYPKRFVVDYFRAYRPLGGYR</sequence>
<protein>
    <recommendedName>
        <fullName evidence="2">GH16 domain-containing protein</fullName>
    </recommendedName>
</protein>
<dbReference type="GO" id="GO:0005975">
    <property type="term" value="P:carbohydrate metabolic process"/>
    <property type="evidence" value="ECO:0007669"/>
    <property type="project" value="InterPro"/>
</dbReference>
<dbReference type="PANTHER" id="PTHR10963:SF55">
    <property type="entry name" value="GLYCOSIDE HYDROLASE FAMILY 16 PROTEIN"/>
    <property type="match status" value="1"/>
</dbReference>
<dbReference type="EMBL" id="JELY01002976">
    <property type="protein sequence ID" value="KYF51122.1"/>
    <property type="molecule type" value="Genomic_DNA"/>
</dbReference>
<reference evidence="3 4" key="1">
    <citation type="submission" date="2014-02" db="EMBL/GenBank/DDBJ databases">
        <title>The small core and large imbalanced accessory genome model reveals a collaborative survival strategy of Sorangium cellulosum strains in nature.</title>
        <authorList>
            <person name="Han K."/>
            <person name="Peng R."/>
            <person name="Blom J."/>
            <person name="Li Y.-Z."/>
        </authorList>
    </citation>
    <scope>NUCLEOTIDE SEQUENCE [LARGE SCALE GENOMIC DNA]</scope>
    <source>
        <strain evidence="3 4">So0157-25</strain>
    </source>
</reference>
<evidence type="ECO:0000259" key="2">
    <source>
        <dbReference type="PROSITE" id="PS51762"/>
    </source>
</evidence>
<evidence type="ECO:0000256" key="1">
    <source>
        <dbReference type="ARBA" id="ARBA00006865"/>
    </source>
</evidence>
<comment type="caution">
    <text evidence="3">The sequence shown here is derived from an EMBL/GenBank/DDBJ whole genome shotgun (WGS) entry which is preliminary data.</text>
</comment>
<accession>A0A150P602</accession>
<dbReference type="InterPro" id="IPR050546">
    <property type="entry name" value="Glycosyl_Hydrlase_16"/>
</dbReference>
<dbReference type="PANTHER" id="PTHR10963">
    <property type="entry name" value="GLYCOSYL HYDROLASE-RELATED"/>
    <property type="match status" value="1"/>
</dbReference>
<evidence type="ECO:0000313" key="3">
    <source>
        <dbReference type="EMBL" id="KYF51122.1"/>
    </source>
</evidence>
<dbReference type="InterPro" id="IPR013320">
    <property type="entry name" value="ConA-like_dom_sf"/>
</dbReference>
<dbReference type="SUPFAM" id="SSF49899">
    <property type="entry name" value="Concanavalin A-like lectins/glucanases"/>
    <property type="match status" value="1"/>
</dbReference>
<dbReference type="InterPro" id="IPR000757">
    <property type="entry name" value="Beta-glucanase-like"/>
</dbReference>
<proteinExistence type="inferred from homology"/>
<dbReference type="GO" id="GO:0004553">
    <property type="term" value="F:hydrolase activity, hydrolyzing O-glycosyl compounds"/>
    <property type="evidence" value="ECO:0007669"/>
    <property type="project" value="InterPro"/>
</dbReference>
<dbReference type="AlphaFoldDB" id="A0A150P602"/>
<dbReference type="CDD" id="cd00413">
    <property type="entry name" value="Glyco_hydrolase_16"/>
    <property type="match status" value="1"/>
</dbReference>
<name>A0A150P602_SORCE</name>
<dbReference type="Pfam" id="PF00722">
    <property type="entry name" value="Glyco_hydro_16"/>
    <property type="match status" value="1"/>
</dbReference>
<evidence type="ECO:0000313" key="4">
    <source>
        <dbReference type="Proteomes" id="UP000075420"/>
    </source>
</evidence>